<protein>
    <submittedName>
        <fullName evidence="4">Phenazine biosynthesis protein PhzF family</fullName>
    </submittedName>
</protein>
<accession>A0A1M5PEN8</accession>
<proteinExistence type="inferred from homology"/>
<feature type="active site" evidence="3">
    <location>
        <position position="47"/>
    </location>
</feature>
<comment type="similarity">
    <text evidence="1">Belongs to the PhzF family.</text>
</comment>
<gene>
    <name evidence="4" type="ORF">SAMN02744645_2142</name>
</gene>
<sequence length="264" mass="28974">MMKLPIYQVDAFTQELFKGNSAAVVPLEQWLSDAQMQAIAVENNLSETAFLVREPDGAFLIRWFSPLTEIDFCGHATLASAFVLLGQKLATAPLVFRAPAVGDISVAELDDGLLEMSFPNRAPEPVENPPVELFNGLRSLPQAVLRNRQAWFAVYEDEDQVRQLAPDLSLLKTLAPLDVVATAPGRQQDFVSRYFWPANGGDEDPVTGSIHAGLAPYWSERLGKTQLLALQASSRSGLLHCRVEGERVFVAGHAVLYLQGTIEV</sequence>
<dbReference type="PIRSF" id="PIRSF016184">
    <property type="entry name" value="PhzC_PhzF"/>
    <property type="match status" value="1"/>
</dbReference>
<dbReference type="PANTHER" id="PTHR13774">
    <property type="entry name" value="PHENAZINE BIOSYNTHESIS PROTEIN"/>
    <property type="match status" value="1"/>
</dbReference>
<evidence type="ECO:0000256" key="2">
    <source>
        <dbReference type="ARBA" id="ARBA00023235"/>
    </source>
</evidence>
<evidence type="ECO:0000256" key="3">
    <source>
        <dbReference type="PIRSR" id="PIRSR016184-1"/>
    </source>
</evidence>
<evidence type="ECO:0000256" key="1">
    <source>
        <dbReference type="ARBA" id="ARBA00008270"/>
    </source>
</evidence>
<evidence type="ECO:0000313" key="5">
    <source>
        <dbReference type="Proteomes" id="UP000184000"/>
    </source>
</evidence>
<reference evidence="4 5" key="1">
    <citation type="submission" date="2016-11" db="EMBL/GenBank/DDBJ databases">
        <authorList>
            <person name="Jaros S."/>
            <person name="Januszkiewicz K."/>
            <person name="Wedrychowicz H."/>
        </authorList>
    </citation>
    <scope>NUCLEOTIDE SEQUENCE [LARGE SCALE GENOMIC DNA]</scope>
    <source>
        <strain evidence="4 5">DSM 18231</strain>
    </source>
</reference>
<dbReference type="NCBIfam" id="TIGR00654">
    <property type="entry name" value="PhzF_family"/>
    <property type="match status" value="1"/>
</dbReference>
<dbReference type="InterPro" id="IPR003719">
    <property type="entry name" value="Phenazine_PhzF-like"/>
</dbReference>
<dbReference type="GO" id="GO:0016853">
    <property type="term" value="F:isomerase activity"/>
    <property type="evidence" value="ECO:0007669"/>
    <property type="project" value="UniProtKB-KW"/>
</dbReference>
<dbReference type="EMBL" id="FQXA01000003">
    <property type="protein sequence ID" value="SHH00167.1"/>
    <property type="molecule type" value="Genomic_DNA"/>
</dbReference>
<dbReference type="Proteomes" id="UP000184000">
    <property type="component" value="Unassembled WGS sequence"/>
</dbReference>
<dbReference type="AlphaFoldDB" id="A0A1M5PEN8"/>
<dbReference type="PANTHER" id="PTHR13774:SF17">
    <property type="entry name" value="PHENAZINE BIOSYNTHESIS-LIKE DOMAIN-CONTAINING PROTEIN"/>
    <property type="match status" value="1"/>
</dbReference>
<organism evidence="4 5">
    <name type="scientific">Stutzerimonas xanthomarina DSM 18231</name>
    <dbReference type="NCBI Taxonomy" id="1403346"/>
    <lineage>
        <taxon>Bacteria</taxon>
        <taxon>Pseudomonadati</taxon>
        <taxon>Pseudomonadota</taxon>
        <taxon>Gammaproteobacteria</taxon>
        <taxon>Pseudomonadales</taxon>
        <taxon>Pseudomonadaceae</taxon>
        <taxon>Stutzerimonas</taxon>
    </lineage>
</organism>
<dbReference type="Pfam" id="PF02567">
    <property type="entry name" value="PhzC-PhzF"/>
    <property type="match status" value="1"/>
</dbReference>
<dbReference type="Gene3D" id="3.10.310.10">
    <property type="entry name" value="Diaminopimelate Epimerase, Chain A, domain 1"/>
    <property type="match status" value="2"/>
</dbReference>
<evidence type="ECO:0000313" key="4">
    <source>
        <dbReference type="EMBL" id="SHH00167.1"/>
    </source>
</evidence>
<dbReference type="GO" id="GO:0005737">
    <property type="term" value="C:cytoplasm"/>
    <property type="evidence" value="ECO:0007669"/>
    <property type="project" value="TreeGrafter"/>
</dbReference>
<name>A0A1M5PEN8_9GAMM</name>
<dbReference type="SUPFAM" id="SSF54506">
    <property type="entry name" value="Diaminopimelate epimerase-like"/>
    <property type="match status" value="1"/>
</dbReference>
<keyword evidence="2" id="KW-0413">Isomerase</keyword>